<dbReference type="AlphaFoldDB" id="A0A2K3KG21"/>
<feature type="non-terminal residue" evidence="2">
    <location>
        <position position="1"/>
    </location>
</feature>
<feature type="region of interest" description="Disordered" evidence="1">
    <location>
        <begin position="1"/>
        <end position="40"/>
    </location>
</feature>
<evidence type="ECO:0000256" key="1">
    <source>
        <dbReference type="SAM" id="MobiDB-lite"/>
    </source>
</evidence>
<reference evidence="2 3" key="1">
    <citation type="journal article" date="2014" name="Am. J. Bot.">
        <title>Genome assembly and annotation for red clover (Trifolium pratense; Fabaceae).</title>
        <authorList>
            <person name="Istvanek J."/>
            <person name="Jaros M."/>
            <person name="Krenek A."/>
            <person name="Repkova J."/>
        </authorList>
    </citation>
    <scope>NUCLEOTIDE SEQUENCE [LARGE SCALE GENOMIC DNA]</scope>
    <source>
        <strain evidence="3">cv. Tatra</strain>
        <tissue evidence="2">Young leaves</tissue>
    </source>
</reference>
<name>A0A2K3KG21_TRIPR</name>
<protein>
    <submittedName>
        <fullName evidence="2">Uncharacterized protein</fullName>
    </submittedName>
</protein>
<proteinExistence type="predicted"/>
<evidence type="ECO:0000313" key="2">
    <source>
        <dbReference type="EMBL" id="PNX65218.1"/>
    </source>
</evidence>
<feature type="compositionally biased region" description="Basic and acidic residues" evidence="1">
    <location>
        <begin position="1"/>
        <end position="28"/>
    </location>
</feature>
<dbReference type="Proteomes" id="UP000236291">
    <property type="component" value="Unassembled WGS sequence"/>
</dbReference>
<gene>
    <name evidence="2" type="ORF">L195_g062484</name>
</gene>
<comment type="caution">
    <text evidence="2">The sequence shown here is derived from an EMBL/GenBank/DDBJ whole genome shotgun (WGS) entry which is preliminary data.</text>
</comment>
<organism evidence="2 3">
    <name type="scientific">Trifolium pratense</name>
    <name type="common">Red clover</name>
    <dbReference type="NCBI Taxonomy" id="57577"/>
    <lineage>
        <taxon>Eukaryota</taxon>
        <taxon>Viridiplantae</taxon>
        <taxon>Streptophyta</taxon>
        <taxon>Embryophyta</taxon>
        <taxon>Tracheophyta</taxon>
        <taxon>Spermatophyta</taxon>
        <taxon>Magnoliopsida</taxon>
        <taxon>eudicotyledons</taxon>
        <taxon>Gunneridae</taxon>
        <taxon>Pentapetalae</taxon>
        <taxon>rosids</taxon>
        <taxon>fabids</taxon>
        <taxon>Fabales</taxon>
        <taxon>Fabaceae</taxon>
        <taxon>Papilionoideae</taxon>
        <taxon>50 kb inversion clade</taxon>
        <taxon>NPAAA clade</taxon>
        <taxon>Hologalegina</taxon>
        <taxon>IRL clade</taxon>
        <taxon>Trifolieae</taxon>
        <taxon>Trifolium</taxon>
    </lineage>
</organism>
<sequence>EEQKETEQSKEGRRSEDLAVDVESDHHHSPPRMGTSTALTTASTSQFALSLSPDLRLFFLSLVGFAQLMVEINWH</sequence>
<dbReference type="EMBL" id="ASHM01176395">
    <property type="protein sequence ID" value="PNX65218.1"/>
    <property type="molecule type" value="Genomic_DNA"/>
</dbReference>
<evidence type="ECO:0000313" key="3">
    <source>
        <dbReference type="Proteomes" id="UP000236291"/>
    </source>
</evidence>
<reference evidence="2 3" key="2">
    <citation type="journal article" date="2017" name="Front. Plant Sci.">
        <title>Gene Classification and Mining of Molecular Markers Useful in Red Clover (Trifolium pratense) Breeding.</title>
        <authorList>
            <person name="Istvanek J."/>
            <person name="Dluhosova J."/>
            <person name="Dluhos P."/>
            <person name="Patkova L."/>
            <person name="Nedelnik J."/>
            <person name="Repkova J."/>
        </authorList>
    </citation>
    <scope>NUCLEOTIDE SEQUENCE [LARGE SCALE GENOMIC DNA]</scope>
    <source>
        <strain evidence="3">cv. Tatra</strain>
        <tissue evidence="2">Young leaves</tissue>
    </source>
</reference>
<accession>A0A2K3KG21</accession>